<dbReference type="InterPro" id="IPR003594">
    <property type="entry name" value="HATPase_dom"/>
</dbReference>
<dbReference type="EC" id="2.7.13.3" evidence="2"/>
<evidence type="ECO:0000259" key="10">
    <source>
        <dbReference type="Pfam" id="PF02518"/>
    </source>
</evidence>
<organism evidence="12 13">
    <name type="scientific">Clostridium innocuum</name>
    <dbReference type="NCBI Taxonomy" id="1522"/>
    <lineage>
        <taxon>Bacteria</taxon>
        <taxon>Bacillati</taxon>
        <taxon>Bacillota</taxon>
        <taxon>Clostridia</taxon>
        <taxon>Eubacteriales</taxon>
        <taxon>Clostridiaceae</taxon>
        <taxon>Clostridium</taxon>
    </lineage>
</organism>
<dbReference type="EMBL" id="QVEV01000058">
    <property type="protein sequence ID" value="RGC09495.1"/>
    <property type="molecule type" value="Genomic_DNA"/>
</dbReference>
<evidence type="ECO:0000256" key="1">
    <source>
        <dbReference type="ARBA" id="ARBA00000085"/>
    </source>
</evidence>
<dbReference type="GO" id="GO:0000155">
    <property type="term" value="F:phosphorelay sensor kinase activity"/>
    <property type="evidence" value="ECO:0007669"/>
    <property type="project" value="InterPro"/>
</dbReference>
<keyword evidence="9" id="KW-1133">Transmembrane helix</keyword>
<dbReference type="SUPFAM" id="SSF55874">
    <property type="entry name" value="ATPase domain of HSP90 chaperone/DNA topoisomerase II/histidine kinase"/>
    <property type="match status" value="1"/>
</dbReference>
<dbReference type="GO" id="GO:0005524">
    <property type="term" value="F:ATP binding"/>
    <property type="evidence" value="ECO:0007669"/>
    <property type="project" value="UniProtKB-KW"/>
</dbReference>
<reference evidence="12 13" key="1">
    <citation type="submission" date="2018-08" db="EMBL/GenBank/DDBJ databases">
        <title>A genome reference for cultivated species of the human gut microbiota.</title>
        <authorList>
            <person name="Zou Y."/>
            <person name="Xue W."/>
            <person name="Luo G."/>
        </authorList>
    </citation>
    <scope>NUCLEOTIDE SEQUENCE [LARGE SCALE GENOMIC DNA]</scope>
    <source>
        <strain evidence="12 13">OF01-2LB</strain>
    </source>
</reference>
<keyword evidence="7" id="KW-0067">ATP-binding</keyword>
<keyword evidence="6 12" id="KW-0418">Kinase</keyword>
<dbReference type="InterPro" id="IPR050482">
    <property type="entry name" value="Sensor_HK_TwoCompSys"/>
</dbReference>
<evidence type="ECO:0000313" key="12">
    <source>
        <dbReference type="EMBL" id="RGC09495.1"/>
    </source>
</evidence>
<proteinExistence type="predicted"/>
<accession>A0A3E2VFV7</accession>
<dbReference type="Proteomes" id="UP000260025">
    <property type="component" value="Unassembled WGS sequence"/>
</dbReference>
<evidence type="ECO:0000256" key="2">
    <source>
        <dbReference type="ARBA" id="ARBA00012438"/>
    </source>
</evidence>
<dbReference type="InterPro" id="IPR011712">
    <property type="entry name" value="Sig_transdc_His_kin_sub3_dim/P"/>
</dbReference>
<comment type="catalytic activity">
    <reaction evidence="1">
        <text>ATP + protein L-histidine = ADP + protein N-phospho-L-histidine.</text>
        <dbReference type="EC" id="2.7.13.3"/>
    </reaction>
</comment>
<evidence type="ECO:0000256" key="7">
    <source>
        <dbReference type="ARBA" id="ARBA00022840"/>
    </source>
</evidence>
<keyword evidence="8" id="KW-0902">Two-component regulatory system</keyword>
<evidence type="ECO:0000259" key="11">
    <source>
        <dbReference type="Pfam" id="PF07730"/>
    </source>
</evidence>
<dbReference type="PANTHER" id="PTHR24421">
    <property type="entry name" value="NITRATE/NITRITE SENSOR PROTEIN NARX-RELATED"/>
    <property type="match status" value="1"/>
</dbReference>
<evidence type="ECO:0000256" key="8">
    <source>
        <dbReference type="ARBA" id="ARBA00023012"/>
    </source>
</evidence>
<dbReference type="CDD" id="cd16917">
    <property type="entry name" value="HATPase_UhpB-NarQ-NarX-like"/>
    <property type="match status" value="1"/>
</dbReference>
<evidence type="ECO:0000256" key="5">
    <source>
        <dbReference type="ARBA" id="ARBA00022741"/>
    </source>
</evidence>
<evidence type="ECO:0000256" key="9">
    <source>
        <dbReference type="SAM" id="Phobius"/>
    </source>
</evidence>
<feature type="domain" description="Histidine kinase/HSP90-like ATPase" evidence="10">
    <location>
        <begin position="269"/>
        <end position="354"/>
    </location>
</feature>
<evidence type="ECO:0000313" key="13">
    <source>
        <dbReference type="Proteomes" id="UP000260025"/>
    </source>
</evidence>
<dbReference type="PANTHER" id="PTHR24421:SF10">
    <property type="entry name" value="NITRATE_NITRITE SENSOR PROTEIN NARQ"/>
    <property type="match status" value="1"/>
</dbReference>
<dbReference type="InterPro" id="IPR036890">
    <property type="entry name" value="HATPase_C_sf"/>
</dbReference>
<feature type="transmembrane region" description="Helical" evidence="9">
    <location>
        <begin position="49"/>
        <end position="67"/>
    </location>
</feature>
<feature type="transmembrane region" description="Helical" evidence="9">
    <location>
        <begin position="27"/>
        <end position="44"/>
    </location>
</feature>
<keyword evidence="4" id="KW-0808">Transferase</keyword>
<dbReference type="AlphaFoldDB" id="A0A3E2VFV7"/>
<sequence length="363" mass="42386">MKQLINYLLFLCIGCCFSFFYDHQLYRLLALLSAVILASMSYLYTGRKWLPYATVLFAILAALQQSYLYYLPLLLYCVSRHFSYPLLLYLLPILFHLRMETLFLCSAVAIFSIFAILLRQQWEENEEIKLSFMRQRDATKELADMLSNKNRNLLVQQEQEIRIAILDERNRIAREIHDHVGHLLSSSLLQIGAIQAIQKEEKLKEPLQNLRNTLSQGMDNVRSSVHDLHDDALDLQLTLNRLLKDYSFCDAALEYDVLHPLPQQTIYHILAIVKESMNNTMKHSNATRYRITVREQPAFYQLILRDNGTKHSSVPWQNKGIGLSNMRERVEDMHGYLNITRAPGFQIYITLPKEDINHENTDC</sequence>
<dbReference type="Pfam" id="PF02518">
    <property type="entry name" value="HATPase_c"/>
    <property type="match status" value="1"/>
</dbReference>
<keyword evidence="9" id="KW-0472">Membrane</keyword>
<gene>
    <name evidence="12" type="ORF">DXA38_21105</name>
</gene>
<name>A0A3E2VFV7_CLOIN</name>
<feature type="transmembrane region" description="Helical" evidence="9">
    <location>
        <begin position="5"/>
        <end position="21"/>
    </location>
</feature>
<dbReference type="Gene3D" id="3.30.565.10">
    <property type="entry name" value="Histidine kinase-like ATPase, C-terminal domain"/>
    <property type="match status" value="1"/>
</dbReference>
<dbReference type="RefSeq" id="WP_117444898.1">
    <property type="nucleotide sequence ID" value="NZ_JAKNHC010000002.1"/>
</dbReference>
<dbReference type="Gene3D" id="1.20.5.1930">
    <property type="match status" value="1"/>
</dbReference>
<feature type="domain" description="Signal transduction histidine kinase subgroup 3 dimerisation and phosphoacceptor" evidence="11">
    <location>
        <begin position="168"/>
        <end position="232"/>
    </location>
</feature>
<evidence type="ECO:0000256" key="4">
    <source>
        <dbReference type="ARBA" id="ARBA00022679"/>
    </source>
</evidence>
<dbReference type="Pfam" id="PF07730">
    <property type="entry name" value="HisKA_3"/>
    <property type="match status" value="1"/>
</dbReference>
<keyword evidence="5" id="KW-0547">Nucleotide-binding</keyword>
<evidence type="ECO:0000256" key="6">
    <source>
        <dbReference type="ARBA" id="ARBA00022777"/>
    </source>
</evidence>
<protein>
    <recommendedName>
        <fullName evidence="2">histidine kinase</fullName>
        <ecNumber evidence="2">2.7.13.3</ecNumber>
    </recommendedName>
</protein>
<keyword evidence="3" id="KW-0597">Phosphoprotein</keyword>
<dbReference type="OrthoDB" id="9781904at2"/>
<keyword evidence="9" id="KW-0812">Transmembrane</keyword>
<dbReference type="GO" id="GO:0046983">
    <property type="term" value="F:protein dimerization activity"/>
    <property type="evidence" value="ECO:0007669"/>
    <property type="project" value="InterPro"/>
</dbReference>
<dbReference type="GO" id="GO:0016020">
    <property type="term" value="C:membrane"/>
    <property type="evidence" value="ECO:0007669"/>
    <property type="project" value="InterPro"/>
</dbReference>
<comment type="caution">
    <text evidence="12">The sequence shown here is derived from an EMBL/GenBank/DDBJ whole genome shotgun (WGS) entry which is preliminary data.</text>
</comment>
<evidence type="ECO:0000256" key="3">
    <source>
        <dbReference type="ARBA" id="ARBA00022553"/>
    </source>
</evidence>